<comment type="caution">
    <text evidence="1">The sequence shown here is derived from an EMBL/GenBank/DDBJ whole genome shotgun (WGS) entry which is preliminary data.</text>
</comment>
<dbReference type="AlphaFoldDB" id="A0A7V0Z3U7"/>
<reference evidence="1" key="1">
    <citation type="journal article" date="2020" name="mSystems">
        <title>Genome- and Community-Level Interaction Insights into Carbon Utilization and Element Cycling Functions of Hydrothermarchaeota in Hydrothermal Sediment.</title>
        <authorList>
            <person name="Zhou Z."/>
            <person name="Liu Y."/>
            <person name="Xu W."/>
            <person name="Pan J."/>
            <person name="Luo Z.H."/>
            <person name="Li M."/>
        </authorList>
    </citation>
    <scope>NUCLEOTIDE SEQUENCE [LARGE SCALE GENOMIC DNA]</scope>
    <source>
        <strain evidence="1">SpSt-258</strain>
    </source>
</reference>
<gene>
    <name evidence="1" type="ORF">ENP86_00875</name>
</gene>
<organism evidence="1">
    <name type="scientific">candidate division WOR-3 bacterium</name>
    <dbReference type="NCBI Taxonomy" id="2052148"/>
    <lineage>
        <taxon>Bacteria</taxon>
        <taxon>Bacteria division WOR-3</taxon>
    </lineage>
</organism>
<evidence type="ECO:0000313" key="1">
    <source>
        <dbReference type="EMBL" id="HDY58100.1"/>
    </source>
</evidence>
<accession>A0A7V0Z3U7</accession>
<name>A0A7V0Z3U7_UNCW3</name>
<sequence length="75" mass="8522">MPEKCKCPFCDSELLMKCFEPLFCTTCNIELITCPDCGKLYNVEFKKCPHCGAINKRSKDGVVRRTRKGRSKKGS</sequence>
<proteinExistence type="predicted"/>
<dbReference type="EMBL" id="DSKY01000002">
    <property type="protein sequence ID" value="HDY58100.1"/>
    <property type="molecule type" value="Genomic_DNA"/>
</dbReference>
<protein>
    <submittedName>
        <fullName evidence="1">Uncharacterized protein</fullName>
    </submittedName>
</protein>